<evidence type="ECO:0008006" key="2">
    <source>
        <dbReference type="Google" id="ProtNLM"/>
    </source>
</evidence>
<dbReference type="EMBL" id="UINC01196942">
    <property type="protein sequence ID" value="SVE14178.1"/>
    <property type="molecule type" value="Genomic_DNA"/>
</dbReference>
<protein>
    <recommendedName>
        <fullName evidence="2">Gfo/Idh/MocA-like oxidoreductase N-terminal domain-containing protein</fullName>
    </recommendedName>
</protein>
<feature type="non-terminal residue" evidence="1">
    <location>
        <position position="109"/>
    </location>
</feature>
<feature type="non-terminal residue" evidence="1">
    <location>
        <position position="1"/>
    </location>
</feature>
<dbReference type="AlphaFoldDB" id="A0A383B461"/>
<reference evidence="1" key="1">
    <citation type="submission" date="2018-05" db="EMBL/GenBank/DDBJ databases">
        <authorList>
            <person name="Lanie J.A."/>
            <person name="Ng W.-L."/>
            <person name="Kazmierczak K.M."/>
            <person name="Andrzejewski T.M."/>
            <person name="Davidsen T.M."/>
            <person name="Wayne K.J."/>
            <person name="Tettelin H."/>
            <person name="Glass J.I."/>
            <person name="Rusch D."/>
            <person name="Podicherti R."/>
            <person name="Tsui H.-C.T."/>
            <person name="Winkler M.E."/>
        </authorList>
    </citation>
    <scope>NUCLEOTIDE SEQUENCE</scope>
</reference>
<name>A0A383B461_9ZZZZ</name>
<gene>
    <name evidence="1" type="ORF">METZ01_LOCUS467032</name>
</gene>
<proteinExistence type="predicted"/>
<organism evidence="1">
    <name type="scientific">marine metagenome</name>
    <dbReference type="NCBI Taxonomy" id="408172"/>
    <lineage>
        <taxon>unclassified sequences</taxon>
        <taxon>metagenomes</taxon>
        <taxon>ecological metagenomes</taxon>
    </lineage>
</organism>
<dbReference type="Gene3D" id="3.40.50.720">
    <property type="entry name" value="NAD(P)-binding Rossmann-like Domain"/>
    <property type="match status" value="1"/>
</dbReference>
<evidence type="ECO:0000313" key="1">
    <source>
        <dbReference type="EMBL" id="SVE14178.1"/>
    </source>
</evidence>
<accession>A0A383B461</accession>
<sequence length="109" mass="11485">VQRRLFLQASAGAALAMPFIAKGAKSRIRIGQLGSRHSHASGKLAAIRKLSSDFELVGVAQPREEVESPIPASGSYRGVKQMSEEELLATPGLQAVAIETEVPHLVAAA</sequence>